<evidence type="ECO:0000256" key="4">
    <source>
        <dbReference type="ARBA" id="ARBA00023014"/>
    </source>
</evidence>
<accession>A0AAU8K486</accession>
<dbReference type="PANTHER" id="PTHR11228:SF7">
    <property type="entry name" value="PQQA PEPTIDE CYCLASE"/>
    <property type="match status" value="1"/>
</dbReference>
<reference evidence="6" key="1">
    <citation type="submission" date="2024-06" db="EMBL/GenBank/DDBJ databases">
        <title>The genome sequences of Kitasatospora sp. strain HUAS MG31.</title>
        <authorList>
            <person name="Mo P."/>
        </authorList>
    </citation>
    <scope>NUCLEOTIDE SEQUENCE</scope>
    <source>
        <strain evidence="6">HUAS MG31</strain>
    </source>
</reference>
<gene>
    <name evidence="6" type="ORF">ABWK59_25810</name>
</gene>
<evidence type="ECO:0000313" key="6">
    <source>
        <dbReference type="EMBL" id="XCM82074.1"/>
    </source>
</evidence>
<evidence type="ECO:0000256" key="2">
    <source>
        <dbReference type="ARBA" id="ARBA00022723"/>
    </source>
</evidence>
<sequence>MELAELVGLRPVPGAGLLLTLTRRCPLSCAHCSTSSTMAGEEPDGSHLLRFLGTFTAEDRPELVMLTGGEPLLRPELAAECAATARAAGTRTALLSGMFFAREGRIPARILRAVTAADHFSASLDAFHEREVSRAEVFRAVHRVLDAGVPASFHLTGTGAGDPYLAEVTAAIRREFDDRVPMLVNEVRAVGRAAGWAAAGRTAAAADPDRALPCAMAAWPVVAFDGTVLACCNQQAVDRRPAPAHLRLGHIAEDDWATVRSRTLASPVLRLIRAVGPAHLYARYGPGAAPAGYCAGCRDLPGHPAVTAGAVRDGAGPVGELLDREAARIQYQAGPVELVGRHGCAAYAPLVDLPRTRPAAVGGGPR</sequence>
<dbReference type="RefSeq" id="WP_354643000.1">
    <property type="nucleotide sequence ID" value="NZ_CP159872.1"/>
</dbReference>
<dbReference type="SFLD" id="SFLDS00029">
    <property type="entry name" value="Radical_SAM"/>
    <property type="match status" value="1"/>
</dbReference>
<dbReference type="PANTHER" id="PTHR11228">
    <property type="entry name" value="RADICAL SAM DOMAIN PROTEIN"/>
    <property type="match status" value="1"/>
</dbReference>
<dbReference type="EMBL" id="CP159872">
    <property type="protein sequence ID" value="XCM82074.1"/>
    <property type="molecule type" value="Genomic_DNA"/>
</dbReference>
<dbReference type="InterPro" id="IPR007197">
    <property type="entry name" value="rSAM"/>
</dbReference>
<evidence type="ECO:0000259" key="5">
    <source>
        <dbReference type="Pfam" id="PF04055"/>
    </source>
</evidence>
<keyword evidence="3" id="KW-0408">Iron</keyword>
<dbReference type="Pfam" id="PF04055">
    <property type="entry name" value="Radical_SAM"/>
    <property type="match status" value="1"/>
</dbReference>
<protein>
    <submittedName>
        <fullName evidence="6">Radical SAM protein</fullName>
    </submittedName>
</protein>
<dbReference type="AlphaFoldDB" id="A0AAU8K486"/>
<dbReference type="GO" id="GO:0051536">
    <property type="term" value="F:iron-sulfur cluster binding"/>
    <property type="evidence" value="ECO:0007669"/>
    <property type="project" value="UniProtKB-KW"/>
</dbReference>
<dbReference type="SUPFAM" id="SSF102114">
    <property type="entry name" value="Radical SAM enzymes"/>
    <property type="match status" value="1"/>
</dbReference>
<dbReference type="Gene3D" id="3.20.20.70">
    <property type="entry name" value="Aldolase class I"/>
    <property type="match status" value="1"/>
</dbReference>
<dbReference type="InterPro" id="IPR013785">
    <property type="entry name" value="Aldolase_TIM"/>
</dbReference>
<keyword evidence="2" id="KW-0479">Metal-binding</keyword>
<dbReference type="GO" id="GO:0046872">
    <property type="term" value="F:metal ion binding"/>
    <property type="evidence" value="ECO:0007669"/>
    <property type="project" value="UniProtKB-KW"/>
</dbReference>
<feature type="domain" description="Radical SAM core" evidence="5">
    <location>
        <begin position="20"/>
        <end position="159"/>
    </location>
</feature>
<dbReference type="CDD" id="cd01335">
    <property type="entry name" value="Radical_SAM"/>
    <property type="match status" value="1"/>
</dbReference>
<dbReference type="KEGG" id="kcm:ABWK59_25810"/>
<name>A0AAU8K486_9ACTN</name>
<evidence type="ECO:0000256" key="1">
    <source>
        <dbReference type="ARBA" id="ARBA00022691"/>
    </source>
</evidence>
<dbReference type="GO" id="GO:0003824">
    <property type="term" value="F:catalytic activity"/>
    <property type="evidence" value="ECO:0007669"/>
    <property type="project" value="InterPro"/>
</dbReference>
<dbReference type="InterPro" id="IPR050377">
    <property type="entry name" value="Radical_SAM_PqqE_MftC-like"/>
</dbReference>
<proteinExistence type="predicted"/>
<evidence type="ECO:0000256" key="3">
    <source>
        <dbReference type="ARBA" id="ARBA00023004"/>
    </source>
</evidence>
<organism evidence="6">
    <name type="scientific">Kitasatospora camelliae</name>
    <dbReference type="NCBI Taxonomy" id="3156397"/>
    <lineage>
        <taxon>Bacteria</taxon>
        <taxon>Bacillati</taxon>
        <taxon>Actinomycetota</taxon>
        <taxon>Actinomycetes</taxon>
        <taxon>Kitasatosporales</taxon>
        <taxon>Streptomycetaceae</taxon>
        <taxon>Kitasatospora</taxon>
    </lineage>
</organism>
<keyword evidence="4" id="KW-0411">Iron-sulfur</keyword>
<dbReference type="InterPro" id="IPR058240">
    <property type="entry name" value="rSAM_sf"/>
</dbReference>
<keyword evidence="1" id="KW-0949">S-adenosyl-L-methionine</keyword>